<dbReference type="InterPro" id="IPR036388">
    <property type="entry name" value="WH-like_DNA-bd_sf"/>
</dbReference>
<dbReference type="PRINTS" id="PR00039">
    <property type="entry name" value="HTHLYSR"/>
</dbReference>
<dbReference type="SUPFAM" id="SSF46785">
    <property type="entry name" value="Winged helix' DNA-binding domain"/>
    <property type="match status" value="1"/>
</dbReference>
<evidence type="ECO:0000313" key="7">
    <source>
        <dbReference type="Proteomes" id="UP001163152"/>
    </source>
</evidence>
<sequence>MIDLRHLRYFMAVAEELHFGRAAERLHIAQPPLSQQIRQLEAELGFQLFYRTKRSVELTEAGQVFLQECQRLFRQLDQAIEMGRQVSRGELGQLVIGFVSSAAYNVLPTLLRSFRMQIPKVSLELHELTTDQQLHWLHDRRLDVGLIRPPVDDPTFAAFTILQESLVVALPEQHPLACQHHVSLQQLAHEAFVLFPRPLAPGLYDQIISLCQQVGFSPNVVQEAIQMQTIVSLVAAEIGVAIVPISLQNLQRTGVIYKPLQEPTPKAEIAIAWRRSDVSPIVERFLEIARQLIL</sequence>
<accession>A0A9E8ZIS3</accession>
<gene>
    <name evidence="6" type="ORF">OXH18_08500</name>
</gene>
<dbReference type="SUPFAM" id="SSF53850">
    <property type="entry name" value="Periplasmic binding protein-like II"/>
    <property type="match status" value="1"/>
</dbReference>
<dbReference type="EMBL" id="CP113797">
    <property type="protein sequence ID" value="WAL62010.1"/>
    <property type="molecule type" value="Genomic_DNA"/>
</dbReference>
<dbReference type="PANTHER" id="PTHR30346:SF0">
    <property type="entry name" value="HCA OPERON TRANSCRIPTIONAL ACTIVATOR HCAR"/>
    <property type="match status" value="1"/>
</dbReference>
<dbReference type="KEGG" id="tsin:OXH18_08500"/>
<dbReference type="FunFam" id="1.10.10.10:FF:000001">
    <property type="entry name" value="LysR family transcriptional regulator"/>
    <property type="match status" value="1"/>
</dbReference>
<protein>
    <submittedName>
        <fullName evidence="6">LysR family transcriptional regulator</fullName>
    </submittedName>
</protein>
<evidence type="ECO:0000256" key="3">
    <source>
        <dbReference type="ARBA" id="ARBA00023125"/>
    </source>
</evidence>
<dbReference type="GO" id="GO:0032993">
    <property type="term" value="C:protein-DNA complex"/>
    <property type="evidence" value="ECO:0007669"/>
    <property type="project" value="TreeGrafter"/>
</dbReference>
<dbReference type="CDD" id="cd08414">
    <property type="entry name" value="PBP2_LTTR_aromatics_like"/>
    <property type="match status" value="1"/>
</dbReference>
<evidence type="ECO:0000256" key="2">
    <source>
        <dbReference type="ARBA" id="ARBA00023015"/>
    </source>
</evidence>
<comment type="similarity">
    <text evidence="1">Belongs to the LysR transcriptional regulatory family.</text>
</comment>
<evidence type="ECO:0000313" key="6">
    <source>
        <dbReference type="EMBL" id="WAL62010.1"/>
    </source>
</evidence>
<reference evidence="6" key="1">
    <citation type="submission" date="2022-12" db="EMBL/GenBank/DDBJ databases">
        <title>Polyphasic identification of a Novel Hot-Spring Cyanobacterium Ocullathermofonsia sinensis gen nov. sp. nov. and Genomic Insights on its Adaptations to the Thermal Habitat.</title>
        <authorList>
            <person name="Daroch M."/>
            <person name="Tang J."/>
            <person name="Jiang Y."/>
        </authorList>
    </citation>
    <scope>NUCLEOTIDE SEQUENCE</scope>
    <source>
        <strain evidence="6">PKUAC-SCTA174</strain>
    </source>
</reference>
<dbReference type="Pfam" id="PF03466">
    <property type="entry name" value="LysR_substrate"/>
    <property type="match status" value="1"/>
</dbReference>
<dbReference type="InterPro" id="IPR000847">
    <property type="entry name" value="LysR_HTH_N"/>
</dbReference>
<organism evidence="6 7">
    <name type="scientific">Thermocoleostomius sinensis A174</name>
    <dbReference type="NCBI Taxonomy" id="2016057"/>
    <lineage>
        <taxon>Bacteria</taxon>
        <taxon>Bacillati</taxon>
        <taxon>Cyanobacteriota</taxon>
        <taxon>Cyanophyceae</taxon>
        <taxon>Oculatellales</taxon>
        <taxon>Oculatellaceae</taxon>
        <taxon>Thermocoleostomius</taxon>
    </lineage>
</organism>
<keyword evidence="7" id="KW-1185">Reference proteome</keyword>
<feature type="domain" description="HTH lysR-type" evidence="5">
    <location>
        <begin position="2"/>
        <end position="59"/>
    </location>
</feature>
<dbReference type="GO" id="GO:0003700">
    <property type="term" value="F:DNA-binding transcription factor activity"/>
    <property type="evidence" value="ECO:0007669"/>
    <property type="project" value="InterPro"/>
</dbReference>
<evidence type="ECO:0000256" key="4">
    <source>
        <dbReference type="ARBA" id="ARBA00023163"/>
    </source>
</evidence>
<dbReference type="GO" id="GO:0003677">
    <property type="term" value="F:DNA binding"/>
    <property type="evidence" value="ECO:0007669"/>
    <property type="project" value="UniProtKB-KW"/>
</dbReference>
<dbReference type="Gene3D" id="3.40.190.10">
    <property type="entry name" value="Periplasmic binding protein-like II"/>
    <property type="match status" value="2"/>
</dbReference>
<dbReference type="Pfam" id="PF00126">
    <property type="entry name" value="HTH_1"/>
    <property type="match status" value="1"/>
</dbReference>
<dbReference type="PANTHER" id="PTHR30346">
    <property type="entry name" value="TRANSCRIPTIONAL DUAL REGULATOR HCAR-RELATED"/>
    <property type="match status" value="1"/>
</dbReference>
<keyword evidence="4" id="KW-0804">Transcription</keyword>
<proteinExistence type="inferred from homology"/>
<dbReference type="InterPro" id="IPR005119">
    <property type="entry name" value="LysR_subst-bd"/>
</dbReference>
<dbReference type="InterPro" id="IPR036390">
    <property type="entry name" value="WH_DNA-bd_sf"/>
</dbReference>
<evidence type="ECO:0000259" key="5">
    <source>
        <dbReference type="PROSITE" id="PS50931"/>
    </source>
</evidence>
<dbReference type="AlphaFoldDB" id="A0A9E8ZIS3"/>
<keyword evidence="3" id="KW-0238">DNA-binding</keyword>
<name>A0A9E8ZIS3_9CYAN</name>
<dbReference type="Proteomes" id="UP001163152">
    <property type="component" value="Chromosome"/>
</dbReference>
<dbReference type="Gene3D" id="1.10.10.10">
    <property type="entry name" value="Winged helix-like DNA-binding domain superfamily/Winged helix DNA-binding domain"/>
    <property type="match status" value="1"/>
</dbReference>
<evidence type="ECO:0000256" key="1">
    <source>
        <dbReference type="ARBA" id="ARBA00009437"/>
    </source>
</evidence>
<dbReference type="PROSITE" id="PS50931">
    <property type="entry name" value="HTH_LYSR"/>
    <property type="match status" value="1"/>
</dbReference>
<keyword evidence="2" id="KW-0805">Transcription regulation</keyword>